<feature type="compositionally biased region" description="Basic residues" evidence="1">
    <location>
        <begin position="70"/>
        <end position="97"/>
    </location>
</feature>
<organism evidence="2">
    <name type="scientific">uncultured Solirubrobacteraceae bacterium</name>
    <dbReference type="NCBI Taxonomy" id="1162706"/>
    <lineage>
        <taxon>Bacteria</taxon>
        <taxon>Bacillati</taxon>
        <taxon>Actinomycetota</taxon>
        <taxon>Thermoleophilia</taxon>
        <taxon>Solirubrobacterales</taxon>
        <taxon>Solirubrobacteraceae</taxon>
        <taxon>environmental samples</taxon>
    </lineage>
</organism>
<protein>
    <submittedName>
        <fullName evidence="2">Uncharacterized protein</fullName>
    </submittedName>
</protein>
<feature type="region of interest" description="Disordered" evidence="1">
    <location>
        <begin position="136"/>
        <end position="177"/>
    </location>
</feature>
<feature type="compositionally biased region" description="Basic residues" evidence="1">
    <location>
        <begin position="143"/>
        <end position="156"/>
    </location>
</feature>
<feature type="compositionally biased region" description="Basic residues" evidence="1">
    <location>
        <begin position="44"/>
        <end position="57"/>
    </location>
</feature>
<gene>
    <name evidence="2" type="ORF">AVDCRST_MAG13-1140</name>
</gene>
<feature type="compositionally biased region" description="Basic and acidic residues" evidence="1">
    <location>
        <begin position="166"/>
        <end position="177"/>
    </location>
</feature>
<feature type="region of interest" description="Disordered" evidence="1">
    <location>
        <begin position="1"/>
        <end position="103"/>
    </location>
</feature>
<reference evidence="2" key="1">
    <citation type="submission" date="2020-02" db="EMBL/GenBank/DDBJ databases">
        <authorList>
            <person name="Meier V. D."/>
        </authorList>
    </citation>
    <scope>NUCLEOTIDE SEQUENCE</scope>
    <source>
        <strain evidence="2">AVDCRST_MAG13</strain>
    </source>
</reference>
<feature type="compositionally biased region" description="Basic residues" evidence="1">
    <location>
        <begin position="19"/>
        <end position="31"/>
    </location>
</feature>
<dbReference type="AlphaFoldDB" id="A0A6J4RRX1"/>
<evidence type="ECO:0000313" key="2">
    <source>
        <dbReference type="EMBL" id="CAA9480564.1"/>
    </source>
</evidence>
<sequence length="177" mass="19638">ERSGCVGTPGPNALVAHPHPGRGRAPHNRGGAHRDRAPHDRPRARGRRPRPPRRRSPRLVAHPGPGQARRAARLPRRRLRRRPAVRGPRRRARRAARPAHDPARALRPVDLVHGVPLGAEALPVLPPQGRGGLGARQGPSRLLGRHHHRRHRRGHRGVLGGQPLRPHREGARRGRDL</sequence>
<accession>A0A6J4RRX1</accession>
<name>A0A6J4RRX1_9ACTN</name>
<feature type="non-terminal residue" evidence="2">
    <location>
        <position position="1"/>
    </location>
</feature>
<dbReference type="EMBL" id="CADCVO010000175">
    <property type="protein sequence ID" value="CAA9480564.1"/>
    <property type="molecule type" value="Genomic_DNA"/>
</dbReference>
<proteinExistence type="predicted"/>
<evidence type="ECO:0000256" key="1">
    <source>
        <dbReference type="SAM" id="MobiDB-lite"/>
    </source>
</evidence>
<feature type="non-terminal residue" evidence="2">
    <location>
        <position position="177"/>
    </location>
</feature>
<feature type="compositionally biased region" description="Basic and acidic residues" evidence="1">
    <location>
        <begin position="32"/>
        <end position="43"/>
    </location>
</feature>